<feature type="transmembrane region" description="Helical" evidence="1">
    <location>
        <begin position="80"/>
        <end position="98"/>
    </location>
</feature>
<feature type="transmembrane region" description="Helical" evidence="1">
    <location>
        <begin position="249"/>
        <end position="268"/>
    </location>
</feature>
<feature type="transmembrane region" description="Helical" evidence="1">
    <location>
        <begin position="118"/>
        <end position="138"/>
    </location>
</feature>
<keyword evidence="1" id="KW-1133">Transmembrane helix</keyword>
<feature type="transmembrane region" description="Helical" evidence="1">
    <location>
        <begin position="147"/>
        <end position="171"/>
    </location>
</feature>
<organism evidence="2 3">
    <name type="scientific">Helicobacter typhlonius</name>
    <dbReference type="NCBI Taxonomy" id="76936"/>
    <lineage>
        <taxon>Bacteria</taxon>
        <taxon>Pseudomonadati</taxon>
        <taxon>Campylobacterota</taxon>
        <taxon>Epsilonproteobacteria</taxon>
        <taxon>Campylobacterales</taxon>
        <taxon>Helicobacteraceae</taxon>
        <taxon>Helicobacter</taxon>
    </lineage>
</organism>
<dbReference type="AlphaFoldDB" id="A0A099UAK3"/>
<dbReference type="EMBL" id="LN907858">
    <property type="protein sequence ID" value="CUU40037.1"/>
    <property type="molecule type" value="Genomic_DNA"/>
</dbReference>
<evidence type="ECO:0000313" key="3">
    <source>
        <dbReference type="Proteomes" id="UP000064525"/>
    </source>
</evidence>
<dbReference type="PATRIC" id="fig|76936.10.peg.1125"/>
<protein>
    <submittedName>
        <fullName evidence="2">Uncharacterized protein</fullName>
    </submittedName>
</protein>
<sequence>MCEIPNEILSLRLRHDNCPCRVAPHFFVCVMLRKSETSHIDSLYFVLKKYCIIKRNLSMNALKGVSMQIENTKGFEKVKIMLFFAFIVYVFVYGYPLYYTHYLFLYDSVVYDTHLTPIVVNISYLIYAALMIVALNFFAKKLQNNRILFLGFLYLLFNYALIFLYFISNFIFSAMSMFKNAAFFEYGPLVMLVCMVVVYAFFIRECTKNSRHKMFKILCFVSAILQSLALLQMFYFGLKNNIMVLKQSALISMVFEILALGAFILACWKLSQNTKQ</sequence>
<evidence type="ECO:0000313" key="2">
    <source>
        <dbReference type="EMBL" id="CUU40037.1"/>
    </source>
</evidence>
<gene>
    <name evidence="2" type="ORF">BN2458_PEG1152</name>
</gene>
<dbReference type="Proteomes" id="UP000064525">
    <property type="component" value="Chromosome I"/>
</dbReference>
<accession>A0A099UAK3</accession>
<feature type="transmembrane region" description="Helical" evidence="1">
    <location>
        <begin position="215"/>
        <end position="237"/>
    </location>
</feature>
<name>A0A099UAK3_9HELI</name>
<proteinExistence type="predicted"/>
<dbReference type="KEGG" id="hty:BN2458_PEG1152"/>
<keyword evidence="1" id="KW-0812">Transmembrane</keyword>
<keyword evidence="1" id="KW-0472">Membrane</keyword>
<evidence type="ECO:0000256" key="1">
    <source>
        <dbReference type="SAM" id="Phobius"/>
    </source>
</evidence>
<feature type="transmembrane region" description="Helical" evidence="1">
    <location>
        <begin position="183"/>
        <end position="203"/>
    </location>
</feature>
<reference evidence="3" key="1">
    <citation type="submission" date="2015-11" db="EMBL/GenBank/DDBJ databases">
        <authorList>
            <person name="Anvar S.Y."/>
        </authorList>
    </citation>
    <scope>NUCLEOTIDE SEQUENCE [LARGE SCALE GENOMIC DNA]</scope>
</reference>